<organism evidence="3 4">
    <name type="scientific">Brucella pseudintermedia</name>
    <dbReference type="NCBI Taxonomy" id="370111"/>
    <lineage>
        <taxon>Bacteria</taxon>
        <taxon>Pseudomonadati</taxon>
        <taxon>Pseudomonadota</taxon>
        <taxon>Alphaproteobacteria</taxon>
        <taxon>Hyphomicrobiales</taxon>
        <taxon>Brucellaceae</taxon>
        <taxon>Brucella/Ochrobactrum group</taxon>
        <taxon>Brucella</taxon>
    </lineage>
</organism>
<sequence>MPDYTPLLQGILAVRLKSGHNPVKCSAPPVERLHRLFLFEAMSLTAQRSTAAVSSADRTLFGLPWAVIFVLCYFAFQAVLVTLVSNGAGLDDAEQLANIGYLDWGYGGSQPPLYTWITNLAASLLGTSMLTLQIVKFGLLASLFLSVYGAMKLLGFSRMVASAGMLGLFLIPQIGWESQRALTHSVAGTAGCGWAFLAFAWHMRARHAGSAIVLGAAMAAALLGKFNASFFLIMLVVTGLLIPEYRRILLSKLSLVTVLAFAICFGPTAIWMLAHKSSVMARASKFEIGASGNLFFDRLMGVESFIEAAFLFSILAVAIAGIIALIHWKKKIAPPAPLATGEKFLRLLILVGLGIVLVGVVATGANNVKDRWLQPVLFLTPALMASLMARYRIGDRALIDYAIVSAVAALIVPPVLSFNLTYGSGSPPYGQLDYRHLYEEVRAKGSFKTILTDNAQIPGNFRLFDSSLRVVHPETPDTRAHLTPPVLVMWFGGAEPNERIATLLQSANIAVPHENIVTTDVTYKTRPDKHMTVSYFLTP</sequence>
<evidence type="ECO:0000313" key="3">
    <source>
        <dbReference type="EMBL" id="UWL60994.1"/>
    </source>
</evidence>
<keyword evidence="3" id="KW-0808">Transferase</keyword>
<reference evidence="3" key="1">
    <citation type="submission" date="2022-06" db="EMBL/GenBank/DDBJ databases">
        <title>Complete Genome Sequence of Deoxynivalenol-bioadsorption Ochrobactrum pseudintermedium ASAG-D25.</title>
        <authorList>
            <person name="Wang N."/>
        </authorList>
    </citation>
    <scope>NUCLEOTIDE SEQUENCE</scope>
    <source>
        <strain evidence="3">ASAG-D25</strain>
    </source>
</reference>
<dbReference type="EC" id="2.4.-.-" evidence="3"/>
<dbReference type="EMBL" id="CP099967">
    <property type="protein sequence ID" value="UWL60994.1"/>
    <property type="molecule type" value="Genomic_DNA"/>
</dbReference>
<dbReference type="RefSeq" id="WP_259697982.1">
    <property type="nucleotide sequence ID" value="NZ_CP099967.1"/>
</dbReference>
<feature type="transmembrane region" description="Helical" evidence="1">
    <location>
        <begin position="156"/>
        <end position="175"/>
    </location>
</feature>
<dbReference type="Pfam" id="PF13231">
    <property type="entry name" value="PMT_2"/>
    <property type="match status" value="1"/>
</dbReference>
<keyword evidence="1" id="KW-0472">Membrane</keyword>
<gene>
    <name evidence="3" type="ORF">NIK97_04360</name>
</gene>
<dbReference type="Proteomes" id="UP001058739">
    <property type="component" value="Chromosome 01"/>
</dbReference>
<dbReference type="GO" id="GO:0016757">
    <property type="term" value="F:glycosyltransferase activity"/>
    <property type="evidence" value="ECO:0007669"/>
    <property type="project" value="UniProtKB-KW"/>
</dbReference>
<feature type="transmembrane region" description="Helical" evidence="1">
    <location>
        <begin position="181"/>
        <end position="201"/>
    </location>
</feature>
<feature type="domain" description="Glycosyltransferase RgtA/B/C/D-like" evidence="2">
    <location>
        <begin position="110"/>
        <end position="271"/>
    </location>
</feature>
<keyword evidence="1" id="KW-1133">Transmembrane helix</keyword>
<feature type="transmembrane region" description="Helical" evidence="1">
    <location>
        <begin position="372"/>
        <end position="391"/>
    </location>
</feature>
<evidence type="ECO:0000259" key="2">
    <source>
        <dbReference type="Pfam" id="PF13231"/>
    </source>
</evidence>
<accession>A0ABY5UCE8</accession>
<dbReference type="InterPro" id="IPR038731">
    <property type="entry name" value="RgtA/B/C-like"/>
</dbReference>
<feature type="transmembrane region" description="Helical" evidence="1">
    <location>
        <begin position="398"/>
        <end position="416"/>
    </location>
</feature>
<keyword evidence="3" id="KW-0328">Glycosyltransferase</keyword>
<feature type="transmembrane region" description="Helical" evidence="1">
    <location>
        <begin position="63"/>
        <end position="84"/>
    </location>
</feature>
<evidence type="ECO:0000256" key="1">
    <source>
        <dbReference type="SAM" id="Phobius"/>
    </source>
</evidence>
<evidence type="ECO:0000313" key="4">
    <source>
        <dbReference type="Proteomes" id="UP001058739"/>
    </source>
</evidence>
<feature type="transmembrane region" description="Helical" evidence="1">
    <location>
        <begin position="113"/>
        <end position="135"/>
    </location>
</feature>
<feature type="transmembrane region" description="Helical" evidence="1">
    <location>
        <begin position="347"/>
        <end position="366"/>
    </location>
</feature>
<keyword evidence="4" id="KW-1185">Reference proteome</keyword>
<feature type="transmembrane region" description="Helical" evidence="1">
    <location>
        <begin position="305"/>
        <end position="326"/>
    </location>
</feature>
<keyword evidence="1" id="KW-0812">Transmembrane</keyword>
<feature type="transmembrane region" description="Helical" evidence="1">
    <location>
        <begin position="253"/>
        <end position="274"/>
    </location>
</feature>
<proteinExistence type="predicted"/>
<name>A0ABY5UCE8_9HYPH</name>
<protein>
    <submittedName>
        <fullName evidence="3">Glycosyltransferase family 39 protein</fullName>
        <ecNumber evidence="3">2.4.-.-</ecNumber>
    </submittedName>
</protein>